<comment type="caution">
    <text evidence="2">The sequence shown here is derived from an EMBL/GenBank/DDBJ whole genome shotgun (WGS) entry which is preliminary data.</text>
</comment>
<keyword evidence="1" id="KW-1133">Transmembrane helix</keyword>
<evidence type="ECO:0008006" key="4">
    <source>
        <dbReference type="Google" id="ProtNLM"/>
    </source>
</evidence>
<feature type="transmembrane region" description="Helical" evidence="1">
    <location>
        <begin position="244"/>
        <end position="267"/>
    </location>
</feature>
<protein>
    <recommendedName>
        <fullName evidence="4">F-box domain-containing protein</fullName>
    </recommendedName>
</protein>
<evidence type="ECO:0000313" key="3">
    <source>
        <dbReference type="Proteomes" id="UP001370758"/>
    </source>
</evidence>
<feature type="transmembrane region" description="Helical" evidence="1">
    <location>
        <begin position="287"/>
        <end position="305"/>
    </location>
</feature>
<name>A0AAV9W0C1_9PEZI</name>
<reference evidence="2 3" key="1">
    <citation type="submission" date="2023-08" db="EMBL/GenBank/DDBJ databases">
        <authorList>
            <person name="Palmer J.M."/>
        </authorList>
    </citation>
    <scope>NUCLEOTIDE SEQUENCE [LARGE SCALE GENOMIC DNA]</scope>
    <source>
        <strain evidence="2 3">TWF481</strain>
    </source>
</reference>
<accession>A0AAV9W0C1</accession>
<sequence length="325" mass="36819">MAEQRSGDRHIPVDIQYLVLESADWTDHPVLAQVCSTWRNFLRTSNKALDKRYQPISDASLMVPPYSRFSVPRIHRALSDRHLTLRSGYEFEVCRWVPLGTNRYQRQGIIHEESAAMRFFSNDPALKPSSEPGNHIDIITRRADMWFQRNFQRIYPMSCNSMGPVPKVGSLLSGACEIAREGYTGEGHHITLLRYWAQSFYEPVVLGLSWRAQYISEDGLSYVDFRFDIQEIGMGKVQGLFATLLRGIPPFFISWTVVFVHRVLTWWTTATPAPGLHGLAPLPNRGLFLASIGGILALVFISWYLPNIGTTTSCLGLVTLIKACL</sequence>
<keyword evidence="3" id="KW-1185">Reference proteome</keyword>
<dbReference type="EMBL" id="JAVHJL010000007">
    <property type="protein sequence ID" value="KAK6499901.1"/>
    <property type="molecule type" value="Genomic_DNA"/>
</dbReference>
<gene>
    <name evidence="2" type="ORF">TWF481_010257</name>
</gene>
<dbReference type="Proteomes" id="UP001370758">
    <property type="component" value="Unassembled WGS sequence"/>
</dbReference>
<keyword evidence="1" id="KW-0812">Transmembrane</keyword>
<proteinExistence type="predicted"/>
<organism evidence="2 3">
    <name type="scientific">Arthrobotrys musiformis</name>
    <dbReference type="NCBI Taxonomy" id="47236"/>
    <lineage>
        <taxon>Eukaryota</taxon>
        <taxon>Fungi</taxon>
        <taxon>Dikarya</taxon>
        <taxon>Ascomycota</taxon>
        <taxon>Pezizomycotina</taxon>
        <taxon>Orbiliomycetes</taxon>
        <taxon>Orbiliales</taxon>
        <taxon>Orbiliaceae</taxon>
        <taxon>Arthrobotrys</taxon>
    </lineage>
</organism>
<dbReference type="AlphaFoldDB" id="A0AAV9W0C1"/>
<evidence type="ECO:0000256" key="1">
    <source>
        <dbReference type="SAM" id="Phobius"/>
    </source>
</evidence>
<keyword evidence="1" id="KW-0472">Membrane</keyword>
<evidence type="ECO:0000313" key="2">
    <source>
        <dbReference type="EMBL" id="KAK6499901.1"/>
    </source>
</evidence>